<dbReference type="PANTHER" id="PTHR20661:SF0">
    <property type="entry name" value="PHOSPHATIDYLINOSITOL-GLYCAN BIOSYNTHESIS CLASS W PROTEIN"/>
    <property type="match status" value="1"/>
</dbReference>
<feature type="transmembrane region" description="Helical" evidence="5">
    <location>
        <begin position="180"/>
        <end position="201"/>
    </location>
</feature>
<evidence type="ECO:0000256" key="4">
    <source>
        <dbReference type="ARBA" id="ARBA00023136"/>
    </source>
</evidence>
<dbReference type="OMA" id="GLYVMQP"/>
<evidence type="ECO:0000256" key="1">
    <source>
        <dbReference type="ARBA" id="ARBA00004141"/>
    </source>
</evidence>
<feature type="transmembrane region" description="Helical" evidence="5">
    <location>
        <begin position="20"/>
        <end position="41"/>
    </location>
</feature>
<dbReference type="OrthoDB" id="15270at2759"/>
<reference evidence="7" key="1">
    <citation type="submission" date="2025-08" db="UniProtKB">
        <authorList>
            <consortium name="RefSeq"/>
        </authorList>
    </citation>
    <scope>IDENTIFICATION</scope>
</reference>
<comment type="similarity">
    <text evidence="5">Belongs to the PIGW family.</text>
</comment>
<evidence type="ECO:0000313" key="6">
    <source>
        <dbReference type="Proteomes" id="UP001165740"/>
    </source>
</evidence>
<evidence type="ECO:0000256" key="5">
    <source>
        <dbReference type="RuleBase" id="RU280819"/>
    </source>
</evidence>
<keyword evidence="2 5" id="KW-0812">Transmembrane</keyword>
<gene>
    <name evidence="7" type="primary">LOC106068948</name>
</gene>
<feature type="transmembrane region" description="Helical" evidence="5">
    <location>
        <begin position="414"/>
        <end position="434"/>
    </location>
</feature>
<feature type="transmembrane region" description="Helical" evidence="5">
    <location>
        <begin position="359"/>
        <end position="384"/>
    </location>
</feature>
<feature type="transmembrane region" description="Helical" evidence="5">
    <location>
        <begin position="325"/>
        <end position="347"/>
    </location>
</feature>
<feature type="transmembrane region" description="Helical" evidence="5">
    <location>
        <begin position="148"/>
        <end position="168"/>
    </location>
</feature>
<feature type="transmembrane region" description="Helical" evidence="5">
    <location>
        <begin position="293"/>
        <end position="313"/>
    </location>
</feature>
<keyword evidence="5" id="KW-0337">GPI-anchor biosynthesis</keyword>
<keyword evidence="4 5" id="KW-0472">Membrane</keyword>
<dbReference type="Proteomes" id="UP001165740">
    <property type="component" value="Chromosome 5"/>
</dbReference>
<feature type="transmembrane region" description="Helical" evidence="5">
    <location>
        <begin position="446"/>
        <end position="466"/>
    </location>
</feature>
<feature type="transmembrane region" description="Helical" evidence="5">
    <location>
        <begin position="77"/>
        <end position="94"/>
    </location>
</feature>
<keyword evidence="5" id="KW-0012">Acyltransferase</keyword>
<feature type="transmembrane region" description="Helical" evidence="5">
    <location>
        <begin position="221"/>
        <end position="243"/>
    </location>
</feature>
<dbReference type="SUPFAM" id="SSF81665">
    <property type="entry name" value="Calcium ATPase, transmembrane domain M"/>
    <property type="match status" value="1"/>
</dbReference>
<dbReference type="PIRSF" id="PIRSF017321">
    <property type="entry name" value="GWT1"/>
    <property type="match status" value="1"/>
</dbReference>
<dbReference type="Pfam" id="PF06423">
    <property type="entry name" value="GWT1"/>
    <property type="match status" value="1"/>
</dbReference>
<dbReference type="GO" id="GO:0006506">
    <property type="term" value="P:GPI anchor biosynthetic process"/>
    <property type="evidence" value="ECO:0007669"/>
    <property type="project" value="UniProtKB-KW"/>
</dbReference>
<dbReference type="GO" id="GO:0072659">
    <property type="term" value="P:protein localization to plasma membrane"/>
    <property type="evidence" value="ECO:0007669"/>
    <property type="project" value="TreeGrafter"/>
</dbReference>
<dbReference type="PANTHER" id="PTHR20661">
    <property type="entry name" value="PHOSPHATIDYLINOSITOL-GLYCAN BIOSYNTHESIS CLASS W PROTEIN"/>
    <property type="match status" value="1"/>
</dbReference>
<name>A0A9U8EEV9_BIOGL</name>
<keyword evidence="6" id="KW-1185">Reference proteome</keyword>
<comment type="pathway">
    <text evidence="5">Glycolipid biosynthesis; glycosylphosphatidylinositol-anchor biosynthesis.</text>
</comment>
<keyword evidence="3 5" id="KW-1133">Transmembrane helix</keyword>
<evidence type="ECO:0000256" key="3">
    <source>
        <dbReference type="ARBA" id="ARBA00022989"/>
    </source>
</evidence>
<evidence type="ECO:0000256" key="2">
    <source>
        <dbReference type="ARBA" id="ARBA00022692"/>
    </source>
</evidence>
<dbReference type="KEGG" id="bgt:106068948"/>
<dbReference type="InterPro" id="IPR023298">
    <property type="entry name" value="ATPase_P-typ_TM_dom_sf"/>
</dbReference>
<dbReference type="AlphaFoldDB" id="A0A9U8EEV9"/>
<dbReference type="GeneID" id="106068948"/>
<dbReference type="EC" id="2.3.-.-" evidence="5"/>
<dbReference type="GO" id="GO:0005789">
    <property type="term" value="C:endoplasmic reticulum membrane"/>
    <property type="evidence" value="ECO:0007669"/>
    <property type="project" value="UniProtKB-SubCell"/>
</dbReference>
<protein>
    <recommendedName>
        <fullName evidence="5">Phosphatidylinositol-glycan biosynthesis class W protein</fullName>
        <ecNumber evidence="5">2.3.-.-</ecNumber>
    </recommendedName>
</protein>
<evidence type="ECO:0000313" key="7">
    <source>
        <dbReference type="RefSeq" id="XP_013083923.2"/>
    </source>
</evidence>
<keyword evidence="5" id="KW-0256">Endoplasmic reticulum</keyword>
<organism evidence="6 7">
    <name type="scientific">Biomphalaria glabrata</name>
    <name type="common">Bloodfluke planorb</name>
    <name type="synonym">Freshwater snail</name>
    <dbReference type="NCBI Taxonomy" id="6526"/>
    <lineage>
        <taxon>Eukaryota</taxon>
        <taxon>Metazoa</taxon>
        <taxon>Spiralia</taxon>
        <taxon>Lophotrochozoa</taxon>
        <taxon>Mollusca</taxon>
        <taxon>Gastropoda</taxon>
        <taxon>Heterobranchia</taxon>
        <taxon>Euthyneura</taxon>
        <taxon>Panpulmonata</taxon>
        <taxon>Hygrophila</taxon>
        <taxon>Lymnaeoidea</taxon>
        <taxon>Planorbidae</taxon>
        <taxon>Biomphalaria</taxon>
    </lineage>
</organism>
<dbReference type="GO" id="GO:0032216">
    <property type="term" value="F:glucosaminyl-phosphatidylinositol O-acyltransferase activity"/>
    <property type="evidence" value="ECO:0007669"/>
    <property type="project" value="TreeGrafter"/>
</dbReference>
<feature type="transmembrane region" description="Helical" evidence="5">
    <location>
        <begin position="250"/>
        <end position="273"/>
    </location>
</feature>
<proteinExistence type="inferred from homology"/>
<keyword evidence="5" id="KW-0808">Transferase</keyword>
<dbReference type="RefSeq" id="XP_013083923.2">
    <property type="nucleotide sequence ID" value="XM_013228469.2"/>
</dbReference>
<dbReference type="InterPro" id="IPR009447">
    <property type="entry name" value="PIGW/GWT1"/>
</dbReference>
<sequence length="475" mass="53932">MTTFKEEHEKFIAGHNGTNYLEVAMLTSISCLACFLRDLFFISSIASYVRPKLLAEFLLLIFPNILSVSLLENYLAIFILLIFSVIAIFCFLHWRSITALKNHLHNVNLDEQKKFITYFRSVVIVCTAIAILAVDFPVFPRRFAKTETFGFGGMDIGVGLFVVANAIVSPEARNKYKEKAFLLHHIKSTIVSCLPLIFLGVARLVTVKSIEYHEHVTEYGVHWNFFFTLVALKILLTALYWIVSVNKSTVIAFIVLILHQSLLSNGFSSYIIIGFNNDGTREGLIDANREGIYSLPGYIAIYMFGVQLGRFFFQAQKNLAEWLQVTKAIALQFILFTLALFVTHSFVEPASRRLANASFVFWVMSVSCLMILQLLLADIIITFITSQHWKRKSSSLLQAQQTKRGAKEMCILKAVNYNSLFIFLLANIMTGLVNMAVTTHRIPDKMAIFILTSYMLSLCYISLILYNQNFSLKLS</sequence>
<comment type="function">
    <text evidence="5">A acetyltransferase, which acetylates the inositol ring of phosphatidylinositol during biosynthesis of GPI-anchor.</text>
</comment>
<comment type="subcellular location">
    <subcellularLocation>
        <location evidence="5">Endoplasmic reticulum membrane</location>
        <topology evidence="5">Multi-pass membrane protein</topology>
    </subcellularLocation>
    <subcellularLocation>
        <location evidence="1">Membrane</location>
        <topology evidence="1">Multi-pass membrane protein</topology>
    </subcellularLocation>
</comment>
<feature type="transmembrane region" description="Helical" evidence="5">
    <location>
        <begin position="115"/>
        <end position="136"/>
    </location>
</feature>
<accession>A0A9U8EEV9</accession>